<evidence type="ECO:0000313" key="1">
    <source>
        <dbReference type="EMBL" id="EEG30174.1"/>
    </source>
</evidence>
<dbReference type="EMBL" id="ACEC01000068">
    <property type="protein sequence ID" value="EEG30174.1"/>
    <property type="molecule type" value="Genomic_DNA"/>
</dbReference>
<evidence type="ECO:0000313" key="2">
    <source>
        <dbReference type="Proteomes" id="UP000003340"/>
    </source>
</evidence>
<accession>C0EEC6</accession>
<dbReference type="STRING" id="537013.CLOSTMETH_02206"/>
<name>C0EEC6_9FIRM</name>
<comment type="caution">
    <text evidence="1">The sequence shown here is derived from an EMBL/GenBank/DDBJ whole genome shotgun (WGS) entry which is preliminary data.</text>
</comment>
<gene>
    <name evidence="1" type="ORF">CLOSTMETH_02206</name>
</gene>
<proteinExistence type="predicted"/>
<sequence>MTGLPNLCEQPCLRCSQFHFPHLMTTSLKIETGSCRVYENIVKISRTICFTH</sequence>
<organism evidence="1 2">
    <name type="scientific">[Clostridium] methylpentosum DSM 5476</name>
    <dbReference type="NCBI Taxonomy" id="537013"/>
    <lineage>
        <taxon>Bacteria</taxon>
        <taxon>Bacillati</taxon>
        <taxon>Bacillota</taxon>
        <taxon>Clostridia</taxon>
        <taxon>Eubacteriales</taxon>
        <taxon>Oscillospiraceae</taxon>
        <taxon>Oscillospiraceae incertae sedis</taxon>
    </lineage>
</organism>
<protein>
    <submittedName>
        <fullName evidence="1">Uncharacterized protein</fullName>
    </submittedName>
</protein>
<reference evidence="1 2" key="2">
    <citation type="submission" date="2009-02" db="EMBL/GenBank/DDBJ databases">
        <title>Draft genome sequence of Clostridium methylpentosum (DSM 5476).</title>
        <authorList>
            <person name="Sudarsanam P."/>
            <person name="Ley R."/>
            <person name="Guruge J."/>
            <person name="Turnbaugh P.J."/>
            <person name="Mahowald M."/>
            <person name="Liep D."/>
            <person name="Gordon J."/>
        </authorList>
    </citation>
    <scope>NUCLEOTIDE SEQUENCE [LARGE SCALE GENOMIC DNA]</scope>
    <source>
        <strain evidence="1 2">DSM 5476</strain>
    </source>
</reference>
<dbReference type="HOGENOM" id="CLU_3078441_0_0_9"/>
<keyword evidence="2" id="KW-1185">Reference proteome</keyword>
<dbReference type="Proteomes" id="UP000003340">
    <property type="component" value="Unassembled WGS sequence"/>
</dbReference>
<reference evidence="1 2" key="1">
    <citation type="submission" date="2009-01" db="EMBL/GenBank/DDBJ databases">
        <authorList>
            <person name="Fulton L."/>
            <person name="Clifton S."/>
            <person name="Fulton B."/>
            <person name="Xu J."/>
            <person name="Minx P."/>
            <person name="Pepin K.H."/>
            <person name="Johnson M."/>
            <person name="Bhonagiri V."/>
            <person name="Nash W.E."/>
            <person name="Mardis E.R."/>
            <person name="Wilson R.K."/>
        </authorList>
    </citation>
    <scope>NUCLEOTIDE SEQUENCE [LARGE SCALE GENOMIC DNA]</scope>
    <source>
        <strain evidence="1 2">DSM 5476</strain>
    </source>
</reference>
<dbReference type="AlphaFoldDB" id="C0EEC6"/>